<dbReference type="WBParaSite" id="BXY_0855400.1">
    <property type="protein sequence ID" value="BXY_0855400.1"/>
    <property type="gene ID" value="BXY_0855400"/>
</dbReference>
<dbReference type="AlphaFoldDB" id="A0A1I7S6B7"/>
<protein>
    <submittedName>
        <fullName evidence="3">Uncharacterized protein</fullName>
    </submittedName>
</protein>
<accession>A0A1I7S6B7</accession>
<evidence type="ECO:0000313" key="3">
    <source>
        <dbReference type="WBParaSite" id="BXY_0855400.1"/>
    </source>
</evidence>
<dbReference type="Proteomes" id="UP000095284">
    <property type="component" value="Unplaced"/>
</dbReference>
<name>A0A1I7S6B7_BURXY</name>
<feature type="compositionally biased region" description="Basic and acidic residues" evidence="1">
    <location>
        <begin position="38"/>
        <end position="55"/>
    </location>
</feature>
<evidence type="ECO:0000256" key="1">
    <source>
        <dbReference type="SAM" id="MobiDB-lite"/>
    </source>
</evidence>
<reference evidence="3" key="1">
    <citation type="submission" date="2016-11" db="UniProtKB">
        <authorList>
            <consortium name="WormBaseParasite"/>
        </authorList>
    </citation>
    <scope>IDENTIFICATION</scope>
</reference>
<evidence type="ECO:0000313" key="2">
    <source>
        <dbReference type="Proteomes" id="UP000095284"/>
    </source>
</evidence>
<proteinExistence type="predicted"/>
<feature type="region of interest" description="Disordered" evidence="1">
    <location>
        <begin position="1"/>
        <end position="55"/>
    </location>
</feature>
<organism evidence="2 3">
    <name type="scientific">Bursaphelenchus xylophilus</name>
    <name type="common">Pinewood nematode worm</name>
    <name type="synonym">Aphelenchoides xylophilus</name>
    <dbReference type="NCBI Taxonomy" id="6326"/>
    <lineage>
        <taxon>Eukaryota</taxon>
        <taxon>Metazoa</taxon>
        <taxon>Ecdysozoa</taxon>
        <taxon>Nematoda</taxon>
        <taxon>Chromadorea</taxon>
        <taxon>Rhabditida</taxon>
        <taxon>Tylenchina</taxon>
        <taxon>Tylenchomorpha</taxon>
        <taxon>Aphelenchoidea</taxon>
        <taxon>Aphelenchoididae</taxon>
        <taxon>Bursaphelenchus</taxon>
    </lineage>
</organism>
<sequence>MDELGITTVRNTRNEDEQEAGGGRKAGPPRRLLSLKADWTKRSGGSKRDQREWGDERGCGLDLRMLRLVPGKQERASRGSCGILMRGLKREGRRTHWSASWGPGLIRRPR</sequence>